<protein>
    <submittedName>
        <fullName evidence="2">Uncharacterized protein</fullName>
    </submittedName>
</protein>
<dbReference type="Proteomes" id="UP001596058">
    <property type="component" value="Unassembled WGS sequence"/>
</dbReference>
<dbReference type="RefSeq" id="WP_379522942.1">
    <property type="nucleotide sequence ID" value="NZ_JBHSPA010000094.1"/>
</dbReference>
<gene>
    <name evidence="2" type="ORF">ACFPZ3_57550</name>
</gene>
<organism evidence="2 3">
    <name type="scientific">Nonomuraea insulae</name>
    <dbReference type="NCBI Taxonomy" id="1616787"/>
    <lineage>
        <taxon>Bacteria</taxon>
        <taxon>Bacillati</taxon>
        <taxon>Actinomycetota</taxon>
        <taxon>Actinomycetes</taxon>
        <taxon>Streptosporangiales</taxon>
        <taxon>Streptosporangiaceae</taxon>
        <taxon>Nonomuraea</taxon>
    </lineage>
</organism>
<evidence type="ECO:0000256" key="1">
    <source>
        <dbReference type="SAM" id="Phobius"/>
    </source>
</evidence>
<reference evidence="3" key="1">
    <citation type="journal article" date="2019" name="Int. J. Syst. Evol. Microbiol.">
        <title>The Global Catalogue of Microorganisms (GCM) 10K type strain sequencing project: providing services to taxonomists for standard genome sequencing and annotation.</title>
        <authorList>
            <consortium name="The Broad Institute Genomics Platform"/>
            <consortium name="The Broad Institute Genome Sequencing Center for Infectious Disease"/>
            <person name="Wu L."/>
            <person name="Ma J."/>
        </authorList>
    </citation>
    <scope>NUCLEOTIDE SEQUENCE [LARGE SCALE GENOMIC DNA]</scope>
    <source>
        <strain evidence="3">CCUG 53903</strain>
    </source>
</reference>
<comment type="caution">
    <text evidence="2">The sequence shown here is derived from an EMBL/GenBank/DDBJ whole genome shotgun (WGS) entry which is preliminary data.</text>
</comment>
<proteinExistence type="predicted"/>
<keyword evidence="1" id="KW-0812">Transmembrane</keyword>
<feature type="transmembrane region" description="Helical" evidence="1">
    <location>
        <begin position="20"/>
        <end position="48"/>
    </location>
</feature>
<keyword evidence="1" id="KW-1133">Transmembrane helix</keyword>
<sequence>MLPRRAAVSAKIFSATQGGSLVVAHLGGCPALFVIGGLLSLVGALMILRVRSVR</sequence>
<accession>A0ABW1D9Z0</accession>
<keyword evidence="1" id="KW-0472">Membrane</keyword>
<dbReference type="EMBL" id="JBHSPA010000094">
    <property type="protein sequence ID" value="MFC5833516.1"/>
    <property type="molecule type" value="Genomic_DNA"/>
</dbReference>
<evidence type="ECO:0000313" key="3">
    <source>
        <dbReference type="Proteomes" id="UP001596058"/>
    </source>
</evidence>
<keyword evidence="3" id="KW-1185">Reference proteome</keyword>
<name>A0ABW1D9Z0_9ACTN</name>
<evidence type="ECO:0000313" key="2">
    <source>
        <dbReference type="EMBL" id="MFC5833516.1"/>
    </source>
</evidence>